<evidence type="ECO:0000256" key="5">
    <source>
        <dbReference type="ARBA" id="ARBA00023136"/>
    </source>
</evidence>
<feature type="transmembrane region" description="Helical" evidence="6">
    <location>
        <begin position="7"/>
        <end position="25"/>
    </location>
</feature>
<dbReference type="GeneID" id="42305792"/>
<dbReference type="PANTHER" id="PTHR33931">
    <property type="entry name" value="HOLIN-LIKE PROTEIN CIDA-RELATED"/>
    <property type="match status" value="1"/>
</dbReference>
<feature type="transmembrane region" description="Helical" evidence="6">
    <location>
        <begin position="66"/>
        <end position="86"/>
    </location>
</feature>
<evidence type="ECO:0000313" key="7">
    <source>
        <dbReference type="EMBL" id="SDJ19659.1"/>
    </source>
</evidence>
<feature type="transmembrane region" description="Helical" evidence="6">
    <location>
        <begin position="92"/>
        <end position="112"/>
    </location>
</feature>
<sequence>MKKKITIAIRIVVQIIFLYSLNELGNLVVEIFHLPIPGTLIGLLLLFSLLLTKIVPLQWIEEASSLLLKHLSFFFIPIAVGLMSYGDLLLHQGWLLFLLILVSLWIGIYTTGRVSQFLVREQESNQE</sequence>
<dbReference type="InterPro" id="IPR005538">
    <property type="entry name" value="LrgA/CidA"/>
</dbReference>
<proteinExistence type="predicted"/>
<organism evidence="7 8">
    <name type="scientific">Aneurinibacillus migulanus</name>
    <name type="common">Bacillus migulanus</name>
    <dbReference type="NCBI Taxonomy" id="47500"/>
    <lineage>
        <taxon>Bacteria</taxon>
        <taxon>Bacillati</taxon>
        <taxon>Bacillota</taxon>
        <taxon>Bacilli</taxon>
        <taxon>Bacillales</taxon>
        <taxon>Paenibacillaceae</taxon>
        <taxon>Aneurinibacillus group</taxon>
        <taxon>Aneurinibacillus</taxon>
    </lineage>
</organism>
<dbReference type="AlphaFoldDB" id="A0A1G8RRW7"/>
<comment type="subcellular location">
    <subcellularLocation>
        <location evidence="1">Cell membrane</location>
        <topology evidence="1">Multi-pass membrane protein</topology>
    </subcellularLocation>
</comment>
<evidence type="ECO:0000256" key="4">
    <source>
        <dbReference type="ARBA" id="ARBA00022989"/>
    </source>
</evidence>
<dbReference type="NCBIfam" id="NF002460">
    <property type="entry name" value="PRK01658.1"/>
    <property type="match status" value="1"/>
</dbReference>
<evidence type="ECO:0000256" key="1">
    <source>
        <dbReference type="ARBA" id="ARBA00004651"/>
    </source>
</evidence>
<dbReference type="GO" id="GO:0005886">
    <property type="term" value="C:plasma membrane"/>
    <property type="evidence" value="ECO:0007669"/>
    <property type="project" value="UniProtKB-SubCell"/>
</dbReference>
<dbReference type="Proteomes" id="UP000182836">
    <property type="component" value="Unassembled WGS sequence"/>
</dbReference>
<evidence type="ECO:0000256" key="3">
    <source>
        <dbReference type="ARBA" id="ARBA00022692"/>
    </source>
</evidence>
<gene>
    <name evidence="7" type="ORF">SAMN04487909_113111</name>
</gene>
<keyword evidence="4 6" id="KW-1133">Transmembrane helix</keyword>
<name>A0A1G8RRW7_ANEMI</name>
<accession>A0A1G8RRW7</accession>
<dbReference type="Pfam" id="PF03788">
    <property type="entry name" value="LrgA"/>
    <property type="match status" value="1"/>
</dbReference>
<evidence type="ECO:0000256" key="2">
    <source>
        <dbReference type="ARBA" id="ARBA00022475"/>
    </source>
</evidence>
<feature type="transmembrane region" description="Helical" evidence="6">
    <location>
        <begin position="31"/>
        <end position="54"/>
    </location>
</feature>
<protein>
    <submittedName>
        <fullName evidence="7">Holin-like protein</fullName>
    </submittedName>
</protein>
<dbReference type="EMBL" id="FNED01000013">
    <property type="protein sequence ID" value="SDJ19659.1"/>
    <property type="molecule type" value="Genomic_DNA"/>
</dbReference>
<dbReference type="RefSeq" id="WP_080787606.1">
    <property type="nucleotide sequence ID" value="NZ_BJOA01000150.1"/>
</dbReference>
<keyword evidence="5 6" id="KW-0472">Membrane</keyword>
<dbReference type="PANTHER" id="PTHR33931:SF2">
    <property type="entry name" value="HOLIN-LIKE PROTEIN CIDA"/>
    <property type="match status" value="1"/>
</dbReference>
<evidence type="ECO:0000256" key="6">
    <source>
        <dbReference type="SAM" id="Phobius"/>
    </source>
</evidence>
<keyword evidence="3 6" id="KW-0812">Transmembrane</keyword>
<reference evidence="7 8" key="1">
    <citation type="submission" date="2016-10" db="EMBL/GenBank/DDBJ databases">
        <authorList>
            <person name="de Groot N.N."/>
        </authorList>
    </citation>
    <scope>NUCLEOTIDE SEQUENCE [LARGE SCALE GENOMIC DNA]</scope>
    <source>
        <strain evidence="7 8">DSM 2895</strain>
    </source>
</reference>
<evidence type="ECO:0000313" key="8">
    <source>
        <dbReference type="Proteomes" id="UP000182836"/>
    </source>
</evidence>
<keyword evidence="2" id="KW-1003">Cell membrane</keyword>